<keyword evidence="2" id="KW-0645">Protease</keyword>
<dbReference type="InterPro" id="IPR002470">
    <property type="entry name" value="Peptidase_S9A"/>
</dbReference>
<proteinExistence type="inferred from homology"/>
<dbReference type="AlphaFoldDB" id="A0A812K2D1"/>
<dbReference type="SUPFAM" id="SSF53474">
    <property type="entry name" value="alpha/beta-Hydrolases"/>
    <property type="match status" value="1"/>
</dbReference>
<evidence type="ECO:0000256" key="7">
    <source>
        <dbReference type="ARBA" id="ARBA00045448"/>
    </source>
</evidence>
<dbReference type="Gene3D" id="3.40.50.1820">
    <property type="entry name" value="alpha/beta hydrolase"/>
    <property type="match status" value="1"/>
</dbReference>
<feature type="compositionally biased region" description="Polar residues" evidence="8">
    <location>
        <begin position="1123"/>
        <end position="1135"/>
    </location>
</feature>
<evidence type="ECO:0000256" key="1">
    <source>
        <dbReference type="ARBA" id="ARBA00005228"/>
    </source>
</evidence>
<organism evidence="11 12">
    <name type="scientific">Symbiodinium necroappetens</name>
    <dbReference type="NCBI Taxonomy" id="1628268"/>
    <lineage>
        <taxon>Eukaryota</taxon>
        <taxon>Sar</taxon>
        <taxon>Alveolata</taxon>
        <taxon>Dinophyceae</taxon>
        <taxon>Suessiales</taxon>
        <taxon>Symbiodiniaceae</taxon>
        <taxon>Symbiodinium</taxon>
    </lineage>
</organism>
<dbReference type="InterPro" id="IPR029058">
    <property type="entry name" value="AB_hydrolase_fold"/>
</dbReference>
<keyword evidence="4" id="KW-0720">Serine protease</keyword>
<dbReference type="Pfam" id="PF00326">
    <property type="entry name" value="Peptidase_S9"/>
    <property type="match status" value="1"/>
</dbReference>
<reference evidence="11" key="1">
    <citation type="submission" date="2021-02" db="EMBL/GenBank/DDBJ databases">
        <authorList>
            <person name="Dougan E. K."/>
            <person name="Rhodes N."/>
            <person name="Thang M."/>
            <person name="Chan C."/>
        </authorList>
    </citation>
    <scope>NUCLEOTIDE SEQUENCE</scope>
</reference>
<dbReference type="InterPro" id="IPR023302">
    <property type="entry name" value="Pept_S9A_N"/>
</dbReference>
<dbReference type="PANTHER" id="PTHR11757">
    <property type="entry name" value="PROTEASE FAMILY S9A OLIGOPEPTIDASE"/>
    <property type="match status" value="1"/>
</dbReference>
<feature type="domain" description="Peptidase S9A N-terminal" evidence="10">
    <location>
        <begin position="371"/>
        <end position="738"/>
    </location>
</feature>
<dbReference type="SUPFAM" id="SSF50993">
    <property type="entry name" value="Peptidase/esterase 'gauge' domain"/>
    <property type="match status" value="1"/>
</dbReference>
<keyword evidence="12" id="KW-1185">Reference proteome</keyword>
<dbReference type="GO" id="GO:0006508">
    <property type="term" value="P:proteolysis"/>
    <property type="evidence" value="ECO:0007669"/>
    <property type="project" value="UniProtKB-KW"/>
</dbReference>
<feature type="region of interest" description="Disordered" evidence="8">
    <location>
        <begin position="1064"/>
        <end position="1083"/>
    </location>
</feature>
<evidence type="ECO:0000256" key="2">
    <source>
        <dbReference type="ARBA" id="ARBA00022670"/>
    </source>
</evidence>
<evidence type="ECO:0000313" key="11">
    <source>
        <dbReference type="EMBL" id="CAE7219004.1"/>
    </source>
</evidence>
<dbReference type="Pfam" id="PF02897">
    <property type="entry name" value="Peptidase_S9_N"/>
    <property type="match status" value="1"/>
</dbReference>
<comment type="similarity">
    <text evidence="1">Belongs to the peptidase S9A family.</text>
</comment>
<dbReference type="InterPro" id="IPR001375">
    <property type="entry name" value="Peptidase_S9_cat"/>
</dbReference>
<dbReference type="PRINTS" id="PR00862">
    <property type="entry name" value="PROLIGOPTASE"/>
</dbReference>
<comment type="function">
    <text evidence="7">Serine peptidase whose precise substrate specificity remains unclear. Does not cleave peptides after a arginine or lysine residue. Regulates trans-Golgi network morphology and sorting by regulating the membrane binding of the AP-1 complex. May play a role in the regulation of synaptic vesicle exocytosis.</text>
</comment>
<dbReference type="InterPro" id="IPR051543">
    <property type="entry name" value="Serine_Peptidase_S9A"/>
</dbReference>
<dbReference type="Proteomes" id="UP000601435">
    <property type="component" value="Unassembled WGS sequence"/>
</dbReference>
<dbReference type="Gene3D" id="2.130.10.120">
    <property type="entry name" value="Prolyl oligopeptidase, N-terminal domain"/>
    <property type="match status" value="1"/>
</dbReference>
<evidence type="ECO:0000256" key="3">
    <source>
        <dbReference type="ARBA" id="ARBA00022801"/>
    </source>
</evidence>
<evidence type="ECO:0000259" key="10">
    <source>
        <dbReference type="Pfam" id="PF02897"/>
    </source>
</evidence>
<dbReference type="PANTHER" id="PTHR11757:SF19">
    <property type="entry name" value="PROLYL ENDOPEPTIDASE-LIKE"/>
    <property type="match status" value="1"/>
</dbReference>
<evidence type="ECO:0000256" key="6">
    <source>
        <dbReference type="ARBA" id="ARBA00042165"/>
    </source>
</evidence>
<accession>A0A812K2D1</accession>
<protein>
    <recommendedName>
        <fullName evidence="5">Prolyl endopeptidase-like</fullName>
    </recommendedName>
    <alternativeName>
        <fullName evidence="6">Prolylendopeptidase-like</fullName>
    </alternativeName>
</protein>
<feature type="compositionally biased region" description="Low complexity" evidence="8">
    <location>
        <begin position="1064"/>
        <end position="1076"/>
    </location>
</feature>
<name>A0A812K2D1_9DINO</name>
<evidence type="ECO:0000256" key="5">
    <source>
        <dbReference type="ARBA" id="ARBA00039290"/>
    </source>
</evidence>
<evidence type="ECO:0000313" key="12">
    <source>
        <dbReference type="Proteomes" id="UP000601435"/>
    </source>
</evidence>
<dbReference type="OrthoDB" id="248387at2759"/>
<evidence type="ECO:0000259" key="9">
    <source>
        <dbReference type="Pfam" id="PF00326"/>
    </source>
</evidence>
<gene>
    <name evidence="11" type="primary">dapb1</name>
    <name evidence="11" type="ORF">SNEC2469_LOCUS2687</name>
</gene>
<evidence type="ECO:0000256" key="4">
    <source>
        <dbReference type="ARBA" id="ARBA00022825"/>
    </source>
</evidence>
<feature type="region of interest" description="Disordered" evidence="8">
    <location>
        <begin position="1123"/>
        <end position="1145"/>
    </location>
</feature>
<dbReference type="EMBL" id="CAJNJA010007020">
    <property type="protein sequence ID" value="CAE7219004.1"/>
    <property type="molecule type" value="Genomic_DNA"/>
</dbReference>
<comment type="caution">
    <text evidence="11">The sequence shown here is derived from an EMBL/GenBank/DDBJ whole genome shotgun (WGS) entry which is preliminary data.</text>
</comment>
<sequence>MADADAVLPRKKSEIELMRQIDQVTSRQFELSELLKQRMSAIDMLLELPSDLQQQKPDCPPPHIALQDEAEWWRQRISELSKPAPREDIKEVSPRDGTWEAPKISWSRGRSFVRAGHQPVPAPPGHKPKAVGWEERLPKSASLDRLTEVPLSDANVEVYDLRGRAGITDAVLLPDARSLEDPFAIKRLEDTMSVVALGSRAVLKIAGFAQANEIQVAPRLSTELPVAAKFIAKSLVTKCRDVPCRAMAPRYSDNYRFLKQRQLQEKAMNTAARSCADQINLTTQDQTCLVPGQYRCGVGVLLGAVASLVADWSQDADINREQMRSSNEPEACFGQWAKPSLLQTENVELNRTMQQKEISEKVLRNTNHEKRQLQDFRERLEAEAAGLLVADNVASERQGPFTYYQRHSPEGYLLFCRIPIGSDQVEEVLLDTGKLAEGESYVDVTACKVSDDHSLLAYIVDLHGDDTFELRLRRLDKDSQAAKEARFPDIRSVEFLQHRSDLGEVSLLAVQVDPTTKRAYQALHLTVRATGDQSCKKLWEETDAAAYLELYRTKDRAFILVSSNTKDTSEVRLAKCGWFEGDLILKPLLAKTAGVEYFAEHRDGWLYVVSNHERPDFMVYRASVDEIERTEGAWSCLEPVFRPPGKFHVTDADLLSRWLVLYGHEAAAPRICVVSLSEDRSLSGNLHSYLVNLPEIGSVEPGINAEANADLIQYTFRSPVEPGCTFELDLASGLTKIVSRCTVNHPELLQSLQCERVELPSRDGTIIPITLVRQPSNAAGNPGMLPCLLQVYGSYGTCFSPDFRSEHIALLRRGWALAWAHVRGGGENGREWHQSGRQFNKQNSVLDLVDSMKYLLAHGIATPGALCLKGSSAGGLTVGALLNSHADAVLVGAAILEVPFVDTLTSMMDSTLPLTVHEFEEWGDPQDIEHEANIRSLSPFERAEAGRWASALLASVNLELRQKREPELRVAAAAAAPMERNEEFSRQVSFLHNDLAGNKEQLMETISGFTEEQLKEISSSNRSQQAEVESLRMHLEKLGESKKVHKARQMWQAPPCAAAQLAEARARTGAGAGPEAQVHQLKDERDMLKAHLDRDKMGKWARLEELSSNTATVQHDQQEQVQMKQAEAAQNGSSDGQKELQRHKQTLQSISEERNRLAARMDSALNVAEKEKAYHEQSVERVTTANARLMEERDRISKEVERLSSLYAESVRQLQASLADAQSGKFESDAGQTDPAEVALLRSEAEDLDAMLRERDEENDALKTRIRKLAVS</sequence>
<dbReference type="GO" id="GO:0004252">
    <property type="term" value="F:serine-type endopeptidase activity"/>
    <property type="evidence" value="ECO:0007669"/>
    <property type="project" value="InterPro"/>
</dbReference>
<evidence type="ECO:0000256" key="8">
    <source>
        <dbReference type="SAM" id="MobiDB-lite"/>
    </source>
</evidence>
<keyword evidence="3" id="KW-0378">Hydrolase</keyword>
<feature type="domain" description="Peptidase S9 prolyl oligopeptidase catalytic" evidence="9">
    <location>
        <begin position="802"/>
        <end position="953"/>
    </location>
</feature>